<evidence type="ECO:0000256" key="2">
    <source>
        <dbReference type="ARBA" id="ARBA00022989"/>
    </source>
</evidence>
<evidence type="ECO:0000313" key="5">
    <source>
        <dbReference type="Proteomes" id="UP001567538"/>
    </source>
</evidence>
<gene>
    <name evidence="4" type="ORF">AAHA92_17448</name>
</gene>
<keyword evidence="2" id="KW-1133">Transmembrane helix</keyword>
<evidence type="ECO:0000256" key="3">
    <source>
        <dbReference type="ARBA" id="ARBA00023136"/>
    </source>
</evidence>
<evidence type="ECO:0000256" key="1">
    <source>
        <dbReference type="ARBA" id="ARBA00022692"/>
    </source>
</evidence>
<comment type="caution">
    <text evidence="4">The sequence shown here is derived from an EMBL/GenBank/DDBJ whole genome shotgun (WGS) entry which is preliminary data.</text>
</comment>
<proteinExistence type="predicted"/>
<keyword evidence="1" id="KW-0812">Transmembrane</keyword>
<dbReference type="AlphaFoldDB" id="A0ABD1GYS6"/>
<accession>A0ABD1GYS6</accession>
<organism evidence="4 5">
    <name type="scientific">Salvia divinorum</name>
    <name type="common">Maria pastora</name>
    <name type="synonym">Diviner's sage</name>
    <dbReference type="NCBI Taxonomy" id="28513"/>
    <lineage>
        <taxon>Eukaryota</taxon>
        <taxon>Viridiplantae</taxon>
        <taxon>Streptophyta</taxon>
        <taxon>Embryophyta</taxon>
        <taxon>Tracheophyta</taxon>
        <taxon>Spermatophyta</taxon>
        <taxon>Magnoliopsida</taxon>
        <taxon>eudicotyledons</taxon>
        <taxon>Gunneridae</taxon>
        <taxon>Pentapetalae</taxon>
        <taxon>asterids</taxon>
        <taxon>lamiids</taxon>
        <taxon>Lamiales</taxon>
        <taxon>Lamiaceae</taxon>
        <taxon>Nepetoideae</taxon>
        <taxon>Mentheae</taxon>
        <taxon>Salviinae</taxon>
        <taxon>Salvia</taxon>
        <taxon>Salvia subgen. Calosphace</taxon>
    </lineage>
</organism>
<dbReference type="Gene3D" id="1.20.1560.10">
    <property type="entry name" value="ABC transporter type 1, transmembrane domain"/>
    <property type="match status" value="1"/>
</dbReference>
<keyword evidence="3" id="KW-0472">Membrane</keyword>
<keyword evidence="5" id="KW-1185">Reference proteome</keyword>
<dbReference type="InterPro" id="IPR036640">
    <property type="entry name" value="ABC1_TM_sf"/>
</dbReference>
<dbReference type="Proteomes" id="UP001567538">
    <property type="component" value="Unassembled WGS sequence"/>
</dbReference>
<protein>
    <submittedName>
        <fullName evidence="4">ABC transporter B family member 29, chloroplastic isoform X2</fullName>
    </submittedName>
</protein>
<sequence>MKSERLLVPSPNRIFGRFKAGLQRDLGFFEGRNRILFGDVAYRITAEAEDVTDTVHSLLNTIVPSVLQLQAMATQMLTVSPQLSLLSTFVIPAMGLTVGCLDEKLSIISNDTNLSPPSLATYLNEVPFFLTLT</sequence>
<evidence type="ECO:0000313" key="4">
    <source>
        <dbReference type="EMBL" id="KAL1549328.1"/>
    </source>
</evidence>
<dbReference type="SUPFAM" id="SSF90123">
    <property type="entry name" value="ABC transporter transmembrane region"/>
    <property type="match status" value="1"/>
</dbReference>
<dbReference type="EMBL" id="JBEAFC010000007">
    <property type="protein sequence ID" value="KAL1549328.1"/>
    <property type="molecule type" value="Genomic_DNA"/>
</dbReference>
<reference evidence="4 5" key="1">
    <citation type="submission" date="2024-06" db="EMBL/GenBank/DDBJ databases">
        <title>A chromosome level genome sequence of Diviner's sage (Salvia divinorum).</title>
        <authorList>
            <person name="Ford S.A."/>
            <person name="Ro D.-K."/>
            <person name="Ness R.W."/>
            <person name="Phillips M.A."/>
        </authorList>
    </citation>
    <scope>NUCLEOTIDE SEQUENCE [LARGE SCALE GENOMIC DNA]</scope>
    <source>
        <strain evidence="4">SAF-2024a</strain>
        <tissue evidence="4">Leaf</tissue>
    </source>
</reference>
<name>A0ABD1GYS6_SALDI</name>